<name>A0ABU6YWR0_9FABA</name>
<evidence type="ECO:0000313" key="4">
    <source>
        <dbReference type="Proteomes" id="UP001341840"/>
    </source>
</evidence>
<feature type="region of interest" description="Disordered" evidence="2">
    <location>
        <begin position="1"/>
        <end position="27"/>
    </location>
</feature>
<organism evidence="3 4">
    <name type="scientific">Stylosanthes scabra</name>
    <dbReference type="NCBI Taxonomy" id="79078"/>
    <lineage>
        <taxon>Eukaryota</taxon>
        <taxon>Viridiplantae</taxon>
        <taxon>Streptophyta</taxon>
        <taxon>Embryophyta</taxon>
        <taxon>Tracheophyta</taxon>
        <taxon>Spermatophyta</taxon>
        <taxon>Magnoliopsida</taxon>
        <taxon>eudicotyledons</taxon>
        <taxon>Gunneridae</taxon>
        <taxon>Pentapetalae</taxon>
        <taxon>rosids</taxon>
        <taxon>fabids</taxon>
        <taxon>Fabales</taxon>
        <taxon>Fabaceae</taxon>
        <taxon>Papilionoideae</taxon>
        <taxon>50 kb inversion clade</taxon>
        <taxon>dalbergioids sensu lato</taxon>
        <taxon>Dalbergieae</taxon>
        <taxon>Pterocarpus clade</taxon>
        <taxon>Stylosanthes</taxon>
    </lineage>
</organism>
<sequence>MKLGNGKALSAEDSDDEGKFEDNGDDCFEDGGGARRRRGSFFFLELSLESLSLLHGCYGGSTQRYKAIYSFGDSLADAGNLLYDTENLTAAHNSSSLHLPYGETYFQNPTGRFSDGRLIVDFICKNKTMSPSHSSDLLICFFAYSYS</sequence>
<proteinExistence type="inferred from homology"/>
<dbReference type="Proteomes" id="UP001341840">
    <property type="component" value="Unassembled WGS sequence"/>
</dbReference>
<evidence type="ECO:0000256" key="1">
    <source>
        <dbReference type="ARBA" id="ARBA00008668"/>
    </source>
</evidence>
<keyword evidence="4" id="KW-1185">Reference proteome</keyword>
<evidence type="ECO:0000256" key="2">
    <source>
        <dbReference type="SAM" id="MobiDB-lite"/>
    </source>
</evidence>
<evidence type="ECO:0008006" key="5">
    <source>
        <dbReference type="Google" id="ProtNLM"/>
    </source>
</evidence>
<protein>
    <recommendedName>
        <fullName evidence="5">GDSL esterase/lipase</fullName>
    </recommendedName>
</protein>
<comment type="caution">
    <text evidence="3">The sequence shown here is derived from an EMBL/GenBank/DDBJ whole genome shotgun (WGS) entry which is preliminary data.</text>
</comment>
<gene>
    <name evidence="3" type="ORF">PIB30_092191</name>
</gene>
<comment type="similarity">
    <text evidence="1">Belongs to the 'GDSL' lipolytic enzyme family.</text>
</comment>
<evidence type="ECO:0000313" key="3">
    <source>
        <dbReference type="EMBL" id="MED6213348.1"/>
    </source>
</evidence>
<feature type="compositionally biased region" description="Acidic residues" evidence="2">
    <location>
        <begin position="12"/>
        <end position="27"/>
    </location>
</feature>
<dbReference type="InterPro" id="IPR036514">
    <property type="entry name" value="SGNH_hydro_sf"/>
</dbReference>
<dbReference type="EMBL" id="JASCZI010243540">
    <property type="protein sequence ID" value="MED6213348.1"/>
    <property type="molecule type" value="Genomic_DNA"/>
</dbReference>
<dbReference type="Gene3D" id="3.40.50.1110">
    <property type="entry name" value="SGNH hydrolase"/>
    <property type="match status" value="1"/>
</dbReference>
<dbReference type="PANTHER" id="PTHR22835:SF659">
    <property type="entry name" value="GDSL LIPASE_ACYLHYDROLASE, PUTATIVE (AFU_ORTHOLOGUE AFUA_2G00510)-RELATED"/>
    <property type="match status" value="1"/>
</dbReference>
<reference evidence="3 4" key="1">
    <citation type="journal article" date="2023" name="Plants (Basel)">
        <title>Bridging the Gap: Combining Genomics and Transcriptomics Approaches to Understand Stylosanthes scabra, an Orphan Legume from the Brazilian Caatinga.</title>
        <authorList>
            <person name="Ferreira-Neto J.R.C."/>
            <person name="da Silva M.D."/>
            <person name="Binneck E."/>
            <person name="de Melo N.F."/>
            <person name="da Silva R.H."/>
            <person name="de Melo A.L.T.M."/>
            <person name="Pandolfi V."/>
            <person name="Bustamante F.O."/>
            <person name="Brasileiro-Vidal A.C."/>
            <person name="Benko-Iseppon A.M."/>
        </authorList>
    </citation>
    <scope>NUCLEOTIDE SEQUENCE [LARGE SCALE GENOMIC DNA]</scope>
    <source>
        <tissue evidence="3">Leaves</tissue>
    </source>
</reference>
<dbReference type="PANTHER" id="PTHR22835">
    <property type="entry name" value="ZINC FINGER FYVE DOMAIN CONTAINING PROTEIN"/>
    <property type="match status" value="1"/>
</dbReference>
<accession>A0ABU6YWR0</accession>